<evidence type="ECO:0000256" key="1">
    <source>
        <dbReference type="ARBA" id="ARBA00009183"/>
    </source>
</evidence>
<keyword evidence="4" id="KW-0521">NADP</keyword>
<dbReference type="InterPro" id="IPR000960">
    <property type="entry name" value="Flavin_mOase"/>
</dbReference>
<dbReference type="Pfam" id="PF00743">
    <property type="entry name" value="FMO-like"/>
    <property type="match status" value="1"/>
</dbReference>
<sequence length="529" mass="59461">MPQPTSFATNPPTVAVIGLEPARRRLRRPATGFDANHYVGGLWKYTTSDHTSVMQSTVVDISKERGCFTDFPFGEGVRTHPAAEEVWEYLEAYKRAFGLGPRCRLGCRVRGISWRGGKWVVDNDAEGGRREEFFDKVVMATGINSQPNVLDIEGVERFEGVCLHSRGFKRPKDFDGKRVMIVGLGNTAADTATQLVGHASRIWISNRHRSHIIPRTFKGQSIDHGLTHRVGIFNYLFWYYAPSIAEKIDNYFITKLQTESFDIQPERNISPPPGGKAHMLIISDNLVDSLQGGDVESVAGIKKFASAKTVELLDGTQIGVDVVIWCTGYKSDFSLLDPKFDPTKHSNLDWHNISGAKDKPSSRLYQNIFSLEKPDSLAFVGTRVFPAPAFQTFDLASMALAQIWKGNAQLPPYAEMERWADNHLAWVCNLAKSGGVFPNAIDGGPWQKWVNDAAGTGVNEKLGYGLEGWRCWWRDRKLCKLLMDGTYSPHMFRLFEGRRKEWKGAMEAIEKANEVVRTGIRQRTRKVTE</sequence>
<dbReference type="Proteomes" id="UP000799444">
    <property type="component" value="Unassembled WGS sequence"/>
</dbReference>
<keyword evidence="7" id="KW-1185">Reference proteome</keyword>
<dbReference type="GO" id="GO:0004499">
    <property type="term" value="F:N,N-dimethylaniline monooxygenase activity"/>
    <property type="evidence" value="ECO:0007669"/>
    <property type="project" value="InterPro"/>
</dbReference>
<keyword evidence="3" id="KW-0274">FAD</keyword>
<name>A0A9P4QUS4_9PLEO</name>
<dbReference type="OrthoDB" id="66881at2759"/>
<protein>
    <submittedName>
        <fullName evidence="6">FAD/NAD(P)-binding domain-containing protein</fullName>
    </submittedName>
</protein>
<dbReference type="PANTHER" id="PTHR23023">
    <property type="entry name" value="DIMETHYLANILINE MONOOXYGENASE"/>
    <property type="match status" value="1"/>
</dbReference>
<dbReference type="InterPro" id="IPR050346">
    <property type="entry name" value="FMO-like"/>
</dbReference>
<accession>A0A9P4QUS4</accession>
<dbReference type="GO" id="GO:0050661">
    <property type="term" value="F:NADP binding"/>
    <property type="evidence" value="ECO:0007669"/>
    <property type="project" value="InterPro"/>
</dbReference>
<dbReference type="GO" id="GO:0050660">
    <property type="term" value="F:flavin adenine dinucleotide binding"/>
    <property type="evidence" value="ECO:0007669"/>
    <property type="project" value="InterPro"/>
</dbReference>
<evidence type="ECO:0000256" key="3">
    <source>
        <dbReference type="ARBA" id="ARBA00022827"/>
    </source>
</evidence>
<evidence type="ECO:0000313" key="6">
    <source>
        <dbReference type="EMBL" id="KAF2734132.1"/>
    </source>
</evidence>
<evidence type="ECO:0000256" key="2">
    <source>
        <dbReference type="ARBA" id="ARBA00022630"/>
    </source>
</evidence>
<dbReference type="EMBL" id="ML996152">
    <property type="protein sequence ID" value="KAF2734132.1"/>
    <property type="molecule type" value="Genomic_DNA"/>
</dbReference>
<keyword evidence="2" id="KW-0285">Flavoprotein</keyword>
<evidence type="ECO:0000256" key="5">
    <source>
        <dbReference type="ARBA" id="ARBA00023002"/>
    </source>
</evidence>
<proteinExistence type="inferred from homology"/>
<comment type="caution">
    <text evidence="6">The sequence shown here is derived from an EMBL/GenBank/DDBJ whole genome shotgun (WGS) entry which is preliminary data.</text>
</comment>
<organism evidence="6 7">
    <name type="scientific">Polyplosphaeria fusca</name>
    <dbReference type="NCBI Taxonomy" id="682080"/>
    <lineage>
        <taxon>Eukaryota</taxon>
        <taxon>Fungi</taxon>
        <taxon>Dikarya</taxon>
        <taxon>Ascomycota</taxon>
        <taxon>Pezizomycotina</taxon>
        <taxon>Dothideomycetes</taxon>
        <taxon>Pleosporomycetidae</taxon>
        <taxon>Pleosporales</taxon>
        <taxon>Tetraplosphaeriaceae</taxon>
        <taxon>Polyplosphaeria</taxon>
    </lineage>
</organism>
<keyword evidence="5" id="KW-0560">Oxidoreductase</keyword>
<gene>
    <name evidence="6" type="ORF">EJ04DRAFT_543797</name>
</gene>
<dbReference type="PIRSF" id="PIRSF000332">
    <property type="entry name" value="FMO"/>
    <property type="match status" value="1"/>
</dbReference>
<comment type="similarity">
    <text evidence="1">Belongs to the FMO family.</text>
</comment>
<dbReference type="AlphaFoldDB" id="A0A9P4QUS4"/>
<dbReference type="SUPFAM" id="SSF51905">
    <property type="entry name" value="FAD/NAD(P)-binding domain"/>
    <property type="match status" value="2"/>
</dbReference>
<dbReference type="InterPro" id="IPR020946">
    <property type="entry name" value="Flavin_mOase-like"/>
</dbReference>
<dbReference type="PRINTS" id="PR00370">
    <property type="entry name" value="FMOXYGENASE"/>
</dbReference>
<reference evidence="6" key="1">
    <citation type="journal article" date="2020" name="Stud. Mycol.">
        <title>101 Dothideomycetes genomes: a test case for predicting lifestyles and emergence of pathogens.</title>
        <authorList>
            <person name="Haridas S."/>
            <person name="Albert R."/>
            <person name="Binder M."/>
            <person name="Bloem J."/>
            <person name="Labutti K."/>
            <person name="Salamov A."/>
            <person name="Andreopoulos B."/>
            <person name="Baker S."/>
            <person name="Barry K."/>
            <person name="Bills G."/>
            <person name="Bluhm B."/>
            <person name="Cannon C."/>
            <person name="Castanera R."/>
            <person name="Culley D."/>
            <person name="Daum C."/>
            <person name="Ezra D."/>
            <person name="Gonzalez J."/>
            <person name="Henrissat B."/>
            <person name="Kuo A."/>
            <person name="Liang C."/>
            <person name="Lipzen A."/>
            <person name="Lutzoni F."/>
            <person name="Magnuson J."/>
            <person name="Mondo S."/>
            <person name="Nolan M."/>
            <person name="Ohm R."/>
            <person name="Pangilinan J."/>
            <person name="Park H.-J."/>
            <person name="Ramirez L."/>
            <person name="Alfaro M."/>
            <person name="Sun H."/>
            <person name="Tritt A."/>
            <person name="Yoshinaga Y."/>
            <person name="Zwiers L.-H."/>
            <person name="Turgeon B."/>
            <person name="Goodwin S."/>
            <person name="Spatafora J."/>
            <person name="Crous P."/>
            <person name="Grigoriev I."/>
        </authorList>
    </citation>
    <scope>NUCLEOTIDE SEQUENCE</scope>
    <source>
        <strain evidence="6">CBS 125425</strain>
    </source>
</reference>
<dbReference type="InterPro" id="IPR036188">
    <property type="entry name" value="FAD/NAD-bd_sf"/>
</dbReference>
<evidence type="ECO:0000313" key="7">
    <source>
        <dbReference type="Proteomes" id="UP000799444"/>
    </source>
</evidence>
<dbReference type="Gene3D" id="3.50.50.60">
    <property type="entry name" value="FAD/NAD(P)-binding domain"/>
    <property type="match status" value="4"/>
</dbReference>
<evidence type="ECO:0000256" key="4">
    <source>
        <dbReference type="ARBA" id="ARBA00022857"/>
    </source>
</evidence>